<dbReference type="RefSeq" id="WP_216941099.1">
    <property type="nucleotide sequence ID" value="NZ_CP077062.1"/>
</dbReference>
<name>A0A975T098_9ACTN</name>
<dbReference type="Proteomes" id="UP000683575">
    <property type="component" value="Chromosome"/>
</dbReference>
<reference evidence="3" key="1">
    <citation type="submission" date="2021-06" db="EMBL/GenBank/DDBJ databases">
        <title>Complete genome sequence of Nocardioides sp. G188.</title>
        <authorList>
            <person name="Im W.-T."/>
        </authorList>
    </citation>
    <scope>NUCLEOTIDE SEQUENCE</scope>
    <source>
        <strain evidence="3">G188</strain>
    </source>
</reference>
<feature type="region of interest" description="Disordered" evidence="1">
    <location>
        <begin position="33"/>
        <end position="62"/>
    </location>
</feature>
<evidence type="ECO:0000313" key="3">
    <source>
        <dbReference type="EMBL" id="QWZ09253.1"/>
    </source>
</evidence>
<dbReference type="InterPro" id="IPR006311">
    <property type="entry name" value="TAT_signal"/>
</dbReference>
<dbReference type="EMBL" id="CP077062">
    <property type="protein sequence ID" value="QWZ09253.1"/>
    <property type="molecule type" value="Genomic_DNA"/>
</dbReference>
<feature type="compositionally biased region" description="Polar residues" evidence="1">
    <location>
        <begin position="197"/>
        <end position="211"/>
    </location>
</feature>
<evidence type="ECO:0000313" key="4">
    <source>
        <dbReference type="Proteomes" id="UP000683575"/>
    </source>
</evidence>
<dbReference type="PROSITE" id="PS51318">
    <property type="entry name" value="TAT"/>
    <property type="match status" value="1"/>
</dbReference>
<evidence type="ECO:0000259" key="2">
    <source>
        <dbReference type="PROSITE" id="PS50042"/>
    </source>
</evidence>
<sequence>MPAPSREAPRSTRRTLLRGAAVAPVAALLAACESSAPSSAPTPTAGGSAGTAGPSDVRRGPGAARTLATGIDVPWSIVFLPDGDALVSSRDTGRILRVAGDGRTQVVTTVPGVVSNVDQGGEGGLLGLALHPRFASDPWVYAYHSTSTDNRVVRMRYRDGRLDRPRLVLDGIRTSVHHNGGGLAFGPDGHLFVSTGDAESSASAQDRSSPNGKILRVTDTGGTPGGNPFRNPVWSYGHRNVEGLAFDGRGQLWASEFGDQATDELNRIERGGDYGWPAVEGADGPGGYRDPLATWDTDACSPSGIAVLHGRAWLGALRGECVYSVVLRGADRGRIRRYVEGHGRIRAVAAAPDGSLWVGTSNRDGRGTPRSGDDRILRVTFP</sequence>
<proteinExistence type="predicted"/>
<protein>
    <submittedName>
        <fullName evidence="3">PQQ-dependent sugar dehydrogenase</fullName>
    </submittedName>
</protein>
<accession>A0A975T098</accession>
<dbReference type="Pfam" id="PF07995">
    <property type="entry name" value="GSDH"/>
    <property type="match status" value="1"/>
</dbReference>
<dbReference type="PROSITE" id="PS50042">
    <property type="entry name" value="CNMP_BINDING_3"/>
    <property type="match status" value="1"/>
</dbReference>
<keyword evidence="4" id="KW-1185">Reference proteome</keyword>
<evidence type="ECO:0000256" key="1">
    <source>
        <dbReference type="SAM" id="MobiDB-lite"/>
    </source>
</evidence>
<dbReference type="PANTHER" id="PTHR19328:SF13">
    <property type="entry name" value="HIPL1 PROTEIN"/>
    <property type="match status" value="1"/>
</dbReference>
<dbReference type="AlphaFoldDB" id="A0A975T098"/>
<dbReference type="InterPro" id="IPR000595">
    <property type="entry name" value="cNMP-bd_dom"/>
</dbReference>
<gene>
    <name evidence="3" type="ORF">KRR39_05560</name>
</gene>
<dbReference type="InterPro" id="IPR012938">
    <property type="entry name" value="Glc/Sorbosone_DH"/>
</dbReference>
<dbReference type="KEGG" id="nps:KRR39_05560"/>
<dbReference type="PANTHER" id="PTHR19328">
    <property type="entry name" value="HEDGEHOG-INTERACTING PROTEIN"/>
    <property type="match status" value="1"/>
</dbReference>
<organism evidence="3 4">
    <name type="scientific">Nocardioides panacis</name>
    <dbReference type="NCBI Taxonomy" id="2849501"/>
    <lineage>
        <taxon>Bacteria</taxon>
        <taxon>Bacillati</taxon>
        <taxon>Actinomycetota</taxon>
        <taxon>Actinomycetes</taxon>
        <taxon>Propionibacteriales</taxon>
        <taxon>Nocardioidaceae</taxon>
        <taxon>Nocardioides</taxon>
    </lineage>
</organism>
<feature type="domain" description="Cyclic nucleotide-binding" evidence="2">
    <location>
        <begin position="79"/>
        <end position="136"/>
    </location>
</feature>
<feature type="region of interest" description="Disordered" evidence="1">
    <location>
        <begin position="196"/>
        <end position="228"/>
    </location>
</feature>
<dbReference type="PROSITE" id="PS51257">
    <property type="entry name" value="PROKAR_LIPOPROTEIN"/>
    <property type="match status" value="1"/>
</dbReference>
<feature type="compositionally biased region" description="Low complexity" evidence="1">
    <location>
        <begin position="33"/>
        <end position="55"/>
    </location>
</feature>